<dbReference type="EMBL" id="JAZGQK010000016">
    <property type="protein sequence ID" value="MEE6260705.1"/>
    <property type="molecule type" value="Genomic_DNA"/>
</dbReference>
<dbReference type="RefSeq" id="WP_331215811.1">
    <property type="nucleotide sequence ID" value="NZ_JAZGQK010000016.1"/>
</dbReference>
<evidence type="ECO:0000313" key="2">
    <source>
        <dbReference type="Proteomes" id="UP001332243"/>
    </source>
</evidence>
<accession>A0ABU7RWB6</accession>
<dbReference type="NCBIfam" id="TIGR03083">
    <property type="entry name" value="maleylpyruvate isomerase family mycothiol-dependent enzyme"/>
    <property type="match status" value="1"/>
</dbReference>
<evidence type="ECO:0000313" key="1">
    <source>
        <dbReference type="EMBL" id="MEE6260705.1"/>
    </source>
</evidence>
<reference evidence="1 2" key="1">
    <citation type="submission" date="2024-01" db="EMBL/GenBank/DDBJ databases">
        <title>Genome insights into Plantactinospora sonchi sp. nov.</title>
        <authorList>
            <person name="Wang L."/>
        </authorList>
    </citation>
    <scope>NUCLEOTIDE SEQUENCE [LARGE SCALE GENOMIC DNA]</scope>
    <source>
        <strain evidence="1 2">NEAU-QY2</strain>
    </source>
</reference>
<dbReference type="InterPro" id="IPR017519">
    <property type="entry name" value="CHP03085"/>
</dbReference>
<dbReference type="Proteomes" id="UP001332243">
    <property type="component" value="Unassembled WGS sequence"/>
</dbReference>
<sequence length="209" mass="23399">MPRYADSERHALADLLLTRGPEAATIIPEWATRHLAAHLVIRERRPDAAAGILLRPLRGHTERVQQAMADRPYPQLVELVRHRPRWSPLSLPPVDELANLTEFFVHHEDVRRAVPGWQPRQLPEDHQAALWKRVPSLARMSLRRFPAALLVQAPNHGEATGGAGGEQVRLVGSPAELTMFLFGRQRVARVQLVGPTALTDQLRTAKLGL</sequence>
<proteinExistence type="predicted"/>
<protein>
    <submittedName>
        <fullName evidence="1">TIGR03085 family metal-binding protein</fullName>
    </submittedName>
</protein>
<organism evidence="1 2">
    <name type="scientific">Plantactinospora sonchi</name>
    <dbReference type="NCBI Taxonomy" id="1544735"/>
    <lineage>
        <taxon>Bacteria</taxon>
        <taxon>Bacillati</taxon>
        <taxon>Actinomycetota</taxon>
        <taxon>Actinomycetes</taxon>
        <taxon>Micromonosporales</taxon>
        <taxon>Micromonosporaceae</taxon>
        <taxon>Plantactinospora</taxon>
    </lineage>
</organism>
<dbReference type="NCBIfam" id="TIGR03085">
    <property type="entry name" value="TIGR03085 family metal-binding protein"/>
    <property type="match status" value="1"/>
</dbReference>
<comment type="caution">
    <text evidence="1">The sequence shown here is derived from an EMBL/GenBank/DDBJ whole genome shotgun (WGS) entry which is preliminary data.</text>
</comment>
<gene>
    <name evidence="1" type="ORF">V1633_19655</name>
</gene>
<dbReference type="InterPro" id="IPR017517">
    <property type="entry name" value="Maleyloyr_isom"/>
</dbReference>
<keyword evidence="2" id="KW-1185">Reference proteome</keyword>
<name>A0ABU7RWB6_9ACTN</name>